<dbReference type="RefSeq" id="XP_040673321.1">
    <property type="nucleotide sequence ID" value="XM_040811360.1"/>
</dbReference>
<accession>A0A1L9Q1F9</accession>
<evidence type="ECO:0000313" key="1">
    <source>
        <dbReference type="EMBL" id="OJJ07559.1"/>
    </source>
</evidence>
<dbReference type="Proteomes" id="UP000184073">
    <property type="component" value="Unassembled WGS sequence"/>
</dbReference>
<dbReference type="AlphaFoldDB" id="A0A1L9Q1F9"/>
<dbReference type="VEuPathDB" id="FungiDB:ASPVEDRAFT_370196"/>
<proteinExistence type="predicted"/>
<reference evidence="2" key="1">
    <citation type="journal article" date="2017" name="Genome Biol.">
        <title>Comparative genomics reveals high biological diversity and specific adaptations in the industrially and medically important fungal genus Aspergillus.</title>
        <authorList>
            <person name="de Vries R.P."/>
            <person name="Riley R."/>
            <person name="Wiebenga A."/>
            <person name="Aguilar-Osorio G."/>
            <person name="Amillis S."/>
            <person name="Uchima C.A."/>
            <person name="Anderluh G."/>
            <person name="Asadollahi M."/>
            <person name="Askin M."/>
            <person name="Barry K."/>
            <person name="Battaglia E."/>
            <person name="Bayram O."/>
            <person name="Benocci T."/>
            <person name="Braus-Stromeyer S.A."/>
            <person name="Caldana C."/>
            <person name="Canovas D."/>
            <person name="Cerqueira G.C."/>
            <person name="Chen F."/>
            <person name="Chen W."/>
            <person name="Choi C."/>
            <person name="Clum A."/>
            <person name="Dos Santos R.A."/>
            <person name="Damasio A.R."/>
            <person name="Diallinas G."/>
            <person name="Emri T."/>
            <person name="Fekete E."/>
            <person name="Flipphi M."/>
            <person name="Freyberg S."/>
            <person name="Gallo A."/>
            <person name="Gournas C."/>
            <person name="Habgood R."/>
            <person name="Hainaut M."/>
            <person name="Harispe M.L."/>
            <person name="Henrissat B."/>
            <person name="Hilden K.S."/>
            <person name="Hope R."/>
            <person name="Hossain A."/>
            <person name="Karabika E."/>
            <person name="Karaffa L."/>
            <person name="Karanyi Z."/>
            <person name="Krasevec N."/>
            <person name="Kuo A."/>
            <person name="Kusch H."/>
            <person name="LaButti K."/>
            <person name="Lagendijk E.L."/>
            <person name="Lapidus A."/>
            <person name="Levasseur A."/>
            <person name="Lindquist E."/>
            <person name="Lipzen A."/>
            <person name="Logrieco A.F."/>
            <person name="MacCabe A."/>
            <person name="Maekelae M.R."/>
            <person name="Malavazi I."/>
            <person name="Melin P."/>
            <person name="Meyer V."/>
            <person name="Mielnichuk N."/>
            <person name="Miskei M."/>
            <person name="Molnar A.P."/>
            <person name="Mule G."/>
            <person name="Ngan C.Y."/>
            <person name="Orejas M."/>
            <person name="Orosz E."/>
            <person name="Ouedraogo J.P."/>
            <person name="Overkamp K.M."/>
            <person name="Park H.-S."/>
            <person name="Perrone G."/>
            <person name="Piumi F."/>
            <person name="Punt P.J."/>
            <person name="Ram A.F."/>
            <person name="Ramon A."/>
            <person name="Rauscher S."/>
            <person name="Record E."/>
            <person name="Riano-Pachon D.M."/>
            <person name="Robert V."/>
            <person name="Roehrig J."/>
            <person name="Ruller R."/>
            <person name="Salamov A."/>
            <person name="Salih N.S."/>
            <person name="Samson R.A."/>
            <person name="Sandor E."/>
            <person name="Sanguinetti M."/>
            <person name="Schuetze T."/>
            <person name="Sepcic K."/>
            <person name="Shelest E."/>
            <person name="Sherlock G."/>
            <person name="Sophianopoulou V."/>
            <person name="Squina F.M."/>
            <person name="Sun H."/>
            <person name="Susca A."/>
            <person name="Todd R.B."/>
            <person name="Tsang A."/>
            <person name="Unkles S.E."/>
            <person name="van de Wiele N."/>
            <person name="van Rossen-Uffink D."/>
            <person name="Oliveira J.V."/>
            <person name="Vesth T.C."/>
            <person name="Visser J."/>
            <person name="Yu J.-H."/>
            <person name="Zhou M."/>
            <person name="Andersen M.R."/>
            <person name="Archer D.B."/>
            <person name="Baker S.E."/>
            <person name="Benoit I."/>
            <person name="Brakhage A.A."/>
            <person name="Braus G.H."/>
            <person name="Fischer R."/>
            <person name="Frisvad J.C."/>
            <person name="Goldman G.H."/>
            <person name="Houbraken J."/>
            <person name="Oakley B."/>
            <person name="Pocsi I."/>
            <person name="Scazzocchio C."/>
            <person name="Seiboth B."/>
            <person name="vanKuyk P.A."/>
            <person name="Wortman J."/>
            <person name="Dyer P.S."/>
            <person name="Grigoriev I.V."/>
        </authorList>
    </citation>
    <scope>NUCLEOTIDE SEQUENCE [LARGE SCALE GENOMIC DNA]</scope>
    <source>
        <strain evidence="2">CBS 583.65</strain>
    </source>
</reference>
<protein>
    <submittedName>
        <fullName evidence="1">Uncharacterized protein</fullName>
    </submittedName>
</protein>
<name>A0A1L9Q1F9_ASPVE</name>
<sequence>MGGYDSGGNVKEQGSVEEFVCLLAGLGDVGGFNLLIGDVREADQGRGLAIISNRSAGYALTSDSASLPGYCAPSGEAREQLQVRWVDWGGIESGTGDTIALSKMTLGDDDHQPKWKKVSVGEELTAEAVGASLRRATMGVSWLKRCLMSSRRILCPFFPGLGGERKHIWGCYRSVSLFQSVGRQCSIKKIRNRRRWICHTWRNCLARRCR</sequence>
<dbReference type="OrthoDB" id="191601at2759"/>
<evidence type="ECO:0000313" key="2">
    <source>
        <dbReference type="Proteomes" id="UP000184073"/>
    </source>
</evidence>
<gene>
    <name evidence="1" type="ORF">ASPVEDRAFT_370196</name>
</gene>
<dbReference type="EMBL" id="KV878137">
    <property type="protein sequence ID" value="OJJ07559.1"/>
    <property type="molecule type" value="Genomic_DNA"/>
</dbReference>
<keyword evidence="2" id="KW-1185">Reference proteome</keyword>
<organism evidence="1 2">
    <name type="scientific">Aspergillus versicolor CBS 583.65</name>
    <dbReference type="NCBI Taxonomy" id="1036611"/>
    <lineage>
        <taxon>Eukaryota</taxon>
        <taxon>Fungi</taxon>
        <taxon>Dikarya</taxon>
        <taxon>Ascomycota</taxon>
        <taxon>Pezizomycotina</taxon>
        <taxon>Eurotiomycetes</taxon>
        <taxon>Eurotiomycetidae</taxon>
        <taxon>Eurotiales</taxon>
        <taxon>Aspergillaceae</taxon>
        <taxon>Aspergillus</taxon>
        <taxon>Aspergillus subgen. Nidulantes</taxon>
    </lineage>
</organism>
<dbReference type="GeneID" id="63726871"/>